<evidence type="ECO:0000313" key="15">
    <source>
        <dbReference type="Proteomes" id="UP000515947"/>
    </source>
</evidence>
<keyword evidence="6 11" id="KW-0812">Transmembrane</keyword>
<evidence type="ECO:0000256" key="10">
    <source>
        <dbReference type="ARBA" id="ARBA00023136"/>
    </source>
</evidence>
<dbReference type="Gene3D" id="1.10.287.130">
    <property type="match status" value="1"/>
</dbReference>
<sequence length="484" mass="51618">MTPWQRLVGGRPIVTRLVVTVVLSMAVVLAVVSTFIYSRVAFALDRQLESDLGTVSDAAVARVERGDAPPPAAHDEVWQTYTTTGRLLDSSNGSSAPVVGAAAVRGLGAAPAELDVGTFLPVPDRAYRLRLTRVSTPEGERVLAVGLDRSRHDEALRELLLQLVLGGALTLVAAAVVGYRTARAALRPVHDYRVAVDSMHEDPGGRLPVDEERGDELTRLGHTFNGLLAQIEAAQLRERSFLADASHELRTPLSLLAAEIEWARHRPRSPAEVAEVLESLQSQVGRLVELSNALLDLEELRSGAAVAVPEEMDLRRWLHEVVGRFERTADGQGRRLRVDAPAAVVRVDRRWLEMAVTNLVSNALRHGEGAVSVIASLHDGLLRLEVHDEGAGFPDSVRHRAFDRFARADESRSTRGSGLGLSLVRAVAETLGGSVRIEDPGTAATAGGGATVVLEVPVAGVAEVAAPPVVVRGSAPATAPDQPG</sequence>
<dbReference type="GO" id="GO:0000155">
    <property type="term" value="F:phosphorelay sensor kinase activity"/>
    <property type="evidence" value="ECO:0007669"/>
    <property type="project" value="InterPro"/>
</dbReference>
<dbReference type="PANTHER" id="PTHR45436">
    <property type="entry name" value="SENSOR HISTIDINE KINASE YKOH"/>
    <property type="match status" value="1"/>
</dbReference>
<evidence type="ECO:0000256" key="5">
    <source>
        <dbReference type="ARBA" id="ARBA00022679"/>
    </source>
</evidence>
<evidence type="ECO:0000313" key="14">
    <source>
        <dbReference type="EMBL" id="QNN51470.1"/>
    </source>
</evidence>
<comment type="catalytic activity">
    <reaction evidence="1">
        <text>ATP + protein L-histidine = ADP + protein N-phospho-L-histidine.</text>
        <dbReference type="EC" id="2.7.13.3"/>
    </reaction>
</comment>
<comment type="subcellular location">
    <subcellularLocation>
        <location evidence="2">Cell membrane</location>
    </subcellularLocation>
</comment>
<feature type="domain" description="HAMP" evidence="13">
    <location>
        <begin position="183"/>
        <end position="236"/>
    </location>
</feature>
<dbReference type="PANTHER" id="PTHR45436:SF5">
    <property type="entry name" value="SENSOR HISTIDINE KINASE TRCS"/>
    <property type="match status" value="1"/>
</dbReference>
<dbReference type="CDD" id="cd00082">
    <property type="entry name" value="HisKA"/>
    <property type="match status" value="1"/>
</dbReference>
<evidence type="ECO:0000256" key="6">
    <source>
        <dbReference type="ARBA" id="ARBA00022692"/>
    </source>
</evidence>
<dbReference type="Gene3D" id="3.30.565.10">
    <property type="entry name" value="Histidine kinase-like ATPase, C-terminal domain"/>
    <property type="match status" value="1"/>
</dbReference>
<gene>
    <name evidence="14" type="ORF">H9L09_12775</name>
</gene>
<dbReference type="InterPro" id="IPR003594">
    <property type="entry name" value="HATPase_dom"/>
</dbReference>
<protein>
    <recommendedName>
        <fullName evidence="3">histidine kinase</fullName>
        <ecNumber evidence="3">2.7.13.3</ecNumber>
    </recommendedName>
</protein>
<dbReference type="PRINTS" id="PR00344">
    <property type="entry name" value="BCTRLSENSOR"/>
</dbReference>
<dbReference type="Proteomes" id="UP000515947">
    <property type="component" value="Chromosome"/>
</dbReference>
<keyword evidence="15" id="KW-1185">Reference proteome</keyword>
<evidence type="ECO:0000259" key="12">
    <source>
        <dbReference type="PROSITE" id="PS50109"/>
    </source>
</evidence>
<evidence type="ECO:0000256" key="2">
    <source>
        <dbReference type="ARBA" id="ARBA00004236"/>
    </source>
</evidence>
<dbReference type="PROSITE" id="PS50109">
    <property type="entry name" value="HIS_KIN"/>
    <property type="match status" value="1"/>
</dbReference>
<feature type="transmembrane region" description="Helical" evidence="11">
    <location>
        <begin position="159"/>
        <end position="179"/>
    </location>
</feature>
<evidence type="ECO:0000256" key="9">
    <source>
        <dbReference type="ARBA" id="ARBA00023012"/>
    </source>
</evidence>
<dbReference type="GO" id="GO:0005886">
    <property type="term" value="C:plasma membrane"/>
    <property type="evidence" value="ECO:0007669"/>
    <property type="project" value="UniProtKB-SubCell"/>
</dbReference>
<keyword evidence="5" id="KW-0808">Transferase</keyword>
<organism evidence="14 15">
    <name type="scientific">Nocardioides mesophilus</name>
    <dbReference type="NCBI Taxonomy" id="433659"/>
    <lineage>
        <taxon>Bacteria</taxon>
        <taxon>Bacillati</taxon>
        <taxon>Actinomycetota</taxon>
        <taxon>Actinomycetes</taxon>
        <taxon>Propionibacteriales</taxon>
        <taxon>Nocardioidaceae</taxon>
        <taxon>Nocardioides</taxon>
    </lineage>
</organism>
<dbReference type="InterPro" id="IPR036097">
    <property type="entry name" value="HisK_dim/P_sf"/>
</dbReference>
<evidence type="ECO:0000256" key="4">
    <source>
        <dbReference type="ARBA" id="ARBA00022553"/>
    </source>
</evidence>
<evidence type="ECO:0000256" key="3">
    <source>
        <dbReference type="ARBA" id="ARBA00012438"/>
    </source>
</evidence>
<reference evidence="14 15" key="1">
    <citation type="submission" date="2020-08" db="EMBL/GenBank/DDBJ databases">
        <title>Genome sequence of Nocardioides mesophilus KACC 16243T.</title>
        <authorList>
            <person name="Hyun D.-W."/>
            <person name="Bae J.-W."/>
        </authorList>
    </citation>
    <scope>NUCLEOTIDE SEQUENCE [LARGE SCALE GENOMIC DNA]</scope>
    <source>
        <strain evidence="14 15">KACC 16243</strain>
    </source>
</reference>
<proteinExistence type="predicted"/>
<dbReference type="SUPFAM" id="SSF47384">
    <property type="entry name" value="Homodimeric domain of signal transducing histidine kinase"/>
    <property type="match status" value="1"/>
</dbReference>
<dbReference type="Gene3D" id="6.10.340.10">
    <property type="match status" value="1"/>
</dbReference>
<dbReference type="InterPro" id="IPR003661">
    <property type="entry name" value="HisK_dim/P_dom"/>
</dbReference>
<evidence type="ECO:0000256" key="8">
    <source>
        <dbReference type="ARBA" id="ARBA00022989"/>
    </source>
</evidence>
<evidence type="ECO:0000256" key="7">
    <source>
        <dbReference type="ARBA" id="ARBA00022777"/>
    </source>
</evidence>
<keyword evidence="4" id="KW-0597">Phosphoprotein</keyword>
<evidence type="ECO:0000256" key="1">
    <source>
        <dbReference type="ARBA" id="ARBA00000085"/>
    </source>
</evidence>
<dbReference type="InterPro" id="IPR004358">
    <property type="entry name" value="Sig_transdc_His_kin-like_C"/>
</dbReference>
<dbReference type="InterPro" id="IPR003660">
    <property type="entry name" value="HAMP_dom"/>
</dbReference>
<dbReference type="SMART" id="SM00304">
    <property type="entry name" value="HAMP"/>
    <property type="match status" value="1"/>
</dbReference>
<dbReference type="InterPro" id="IPR050428">
    <property type="entry name" value="TCS_sensor_his_kinase"/>
</dbReference>
<dbReference type="Pfam" id="PF02518">
    <property type="entry name" value="HATPase_c"/>
    <property type="match status" value="1"/>
</dbReference>
<feature type="domain" description="Histidine kinase" evidence="12">
    <location>
        <begin position="244"/>
        <end position="460"/>
    </location>
</feature>
<keyword evidence="8 11" id="KW-1133">Transmembrane helix</keyword>
<evidence type="ECO:0000259" key="13">
    <source>
        <dbReference type="PROSITE" id="PS50885"/>
    </source>
</evidence>
<feature type="transmembrane region" description="Helical" evidence="11">
    <location>
        <begin position="13"/>
        <end position="37"/>
    </location>
</feature>
<dbReference type="EMBL" id="CP060713">
    <property type="protein sequence ID" value="QNN51470.1"/>
    <property type="molecule type" value="Genomic_DNA"/>
</dbReference>
<keyword evidence="10 11" id="KW-0472">Membrane</keyword>
<name>A0A7G9R795_9ACTN</name>
<dbReference type="AlphaFoldDB" id="A0A7G9R795"/>
<dbReference type="SMART" id="SM00388">
    <property type="entry name" value="HisKA"/>
    <property type="match status" value="1"/>
</dbReference>
<dbReference type="EC" id="2.7.13.3" evidence="3"/>
<keyword evidence="9" id="KW-0902">Two-component regulatory system</keyword>
<dbReference type="Pfam" id="PF00512">
    <property type="entry name" value="HisKA"/>
    <property type="match status" value="1"/>
</dbReference>
<dbReference type="PROSITE" id="PS50885">
    <property type="entry name" value="HAMP"/>
    <property type="match status" value="1"/>
</dbReference>
<dbReference type="KEGG" id="nmes:H9L09_12775"/>
<keyword evidence="7 14" id="KW-0418">Kinase</keyword>
<dbReference type="SMART" id="SM00387">
    <property type="entry name" value="HATPase_c"/>
    <property type="match status" value="1"/>
</dbReference>
<dbReference type="InterPro" id="IPR036890">
    <property type="entry name" value="HATPase_C_sf"/>
</dbReference>
<accession>A0A7G9R795</accession>
<dbReference type="InterPro" id="IPR005467">
    <property type="entry name" value="His_kinase_dom"/>
</dbReference>
<dbReference type="SUPFAM" id="SSF55874">
    <property type="entry name" value="ATPase domain of HSP90 chaperone/DNA topoisomerase II/histidine kinase"/>
    <property type="match status" value="1"/>
</dbReference>
<evidence type="ECO:0000256" key="11">
    <source>
        <dbReference type="SAM" id="Phobius"/>
    </source>
</evidence>
<dbReference type="RefSeq" id="WP_187577306.1">
    <property type="nucleotide sequence ID" value="NZ_CP060713.1"/>
</dbReference>